<feature type="signal peptide" evidence="2">
    <location>
        <begin position="1"/>
        <end position="19"/>
    </location>
</feature>
<proteinExistence type="predicted"/>
<feature type="compositionally biased region" description="Basic residues" evidence="1">
    <location>
        <begin position="371"/>
        <end position="383"/>
    </location>
</feature>
<keyword evidence="2" id="KW-0732">Signal</keyword>
<dbReference type="OrthoDB" id="7694007at2759"/>
<keyword evidence="4" id="KW-1185">Reference proteome</keyword>
<evidence type="ECO:0000256" key="1">
    <source>
        <dbReference type="SAM" id="MobiDB-lite"/>
    </source>
</evidence>
<accession>A0A9J6CIY0</accession>
<sequence>MKFFIKLFTLLIILHVATLAPTSIEEEKKKDDDITVVVVDPCESEELNSLLYCAVDDNECEAKNEQITLKRQAICNKNFHCFYCNVSQPTEITNLESLFVEPEIVQTIRPPLETNNENIPIDETIVIDGSVEEIIDENQATSDPSKPLKLIERNIVVENDNETHYYRGYVDPSSNVTTIIRLTNLINNTNTIYMPTTLNNTNINNIHVFSNKSANSGGKFGLGYNEDGPCCYSMKPGLCKQTTAGLKCRHKKTRVCGRQCTKKMIHTQRSFCNQIPHWPYMICPQYAPQPPFYPPIQQFPPQIDDDFDDDDDLPLFPTDEELENEESDWVVHQEKCKIVSEDGLHISNCTEKNVDFEHPYARNSVDNAGKRNPRHTKNHHKKMQPQQQQFYTYNYPPMMQPVYYQPIPIYMAPIPQYYPMMPYFQPAPSPMNNYYPQQMPLPPIDTENYYDEPMIEIREVNPYKNSKKHSKKHPIVIEHDDEL</sequence>
<protein>
    <submittedName>
        <fullName evidence="3">Uncharacterized protein</fullName>
    </submittedName>
</protein>
<feature type="region of interest" description="Disordered" evidence="1">
    <location>
        <begin position="363"/>
        <end position="385"/>
    </location>
</feature>
<dbReference type="Proteomes" id="UP001107558">
    <property type="component" value="Chromosome 1"/>
</dbReference>
<feature type="chain" id="PRO_5039933212" evidence="2">
    <location>
        <begin position="20"/>
        <end position="483"/>
    </location>
</feature>
<dbReference type="EMBL" id="JADBJN010000001">
    <property type="protein sequence ID" value="KAG5681856.1"/>
    <property type="molecule type" value="Genomic_DNA"/>
</dbReference>
<evidence type="ECO:0000256" key="2">
    <source>
        <dbReference type="SAM" id="SignalP"/>
    </source>
</evidence>
<name>A0A9J6CIY0_POLVA</name>
<gene>
    <name evidence="3" type="ORF">PVAND_011263</name>
</gene>
<organism evidence="3 4">
    <name type="scientific">Polypedilum vanderplanki</name>
    <name type="common">Sleeping chironomid midge</name>
    <dbReference type="NCBI Taxonomy" id="319348"/>
    <lineage>
        <taxon>Eukaryota</taxon>
        <taxon>Metazoa</taxon>
        <taxon>Ecdysozoa</taxon>
        <taxon>Arthropoda</taxon>
        <taxon>Hexapoda</taxon>
        <taxon>Insecta</taxon>
        <taxon>Pterygota</taxon>
        <taxon>Neoptera</taxon>
        <taxon>Endopterygota</taxon>
        <taxon>Diptera</taxon>
        <taxon>Nematocera</taxon>
        <taxon>Chironomoidea</taxon>
        <taxon>Chironomidae</taxon>
        <taxon>Chironominae</taxon>
        <taxon>Polypedilum</taxon>
        <taxon>Polypedilum</taxon>
    </lineage>
</organism>
<comment type="caution">
    <text evidence="3">The sequence shown here is derived from an EMBL/GenBank/DDBJ whole genome shotgun (WGS) entry which is preliminary data.</text>
</comment>
<evidence type="ECO:0000313" key="4">
    <source>
        <dbReference type="Proteomes" id="UP001107558"/>
    </source>
</evidence>
<evidence type="ECO:0000313" key="3">
    <source>
        <dbReference type="EMBL" id="KAG5681856.1"/>
    </source>
</evidence>
<reference evidence="3" key="1">
    <citation type="submission" date="2021-03" db="EMBL/GenBank/DDBJ databases">
        <title>Chromosome level genome of the anhydrobiotic midge Polypedilum vanderplanki.</title>
        <authorList>
            <person name="Yoshida Y."/>
            <person name="Kikawada T."/>
            <person name="Gusev O."/>
        </authorList>
    </citation>
    <scope>NUCLEOTIDE SEQUENCE</scope>
    <source>
        <strain evidence="3">NIAS01</strain>
        <tissue evidence="3">Whole body or cell culture</tissue>
    </source>
</reference>
<dbReference type="AlphaFoldDB" id="A0A9J6CIY0"/>